<reference evidence="1 2" key="1">
    <citation type="submission" date="2019-09" db="EMBL/GenBank/DDBJ databases">
        <title>Ecophysiology of the spiral-shaped methanotroph Methylospira mobilis as revealed by the complete genome sequence.</title>
        <authorList>
            <person name="Oshkin I.Y."/>
            <person name="Dedysh S.N."/>
            <person name="Miroshnikov K."/>
            <person name="Danilova O.V."/>
            <person name="Hakobyan A."/>
            <person name="Liesack W."/>
        </authorList>
    </citation>
    <scope>NUCLEOTIDE SEQUENCE [LARGE SCALE GENOMIC DNA]</scope>
    <source>
        <strain evidence="1 2">Shm1</strain>
    </source>
</reference>
<sequence length="60" mass="6646">MSTYRELQKQIAVLTAQAEAMKAKVLAEIIAVLKETIQKYGITAAQLGFRAEDRKSSSVF</sequence>
<dbReference type="InParanoid" id="A0A5Q0BJK1"/>
<dbReference type="AlphaFoldDB" id="A0A5Q0BJK1"/>
<dbReference type="Proteomes" id="UP000325755">
    <property type="component" value="Chromosome"/>
</dbReference>
<dbReference type="OrthoDB" id="5297879at2"/>
<proteinExistence type="predicted"/>
<protein>
    <submittedName>
        <fullName evidence="1">H-NS histone family protein</fullName>
    </submittedName>
</protein>
<name>A0A5Q0BJK1_9GAMM</name>
<evidence type="ECO:0000313" key="2">
    <source>
        <dbReference type="Proteomes" id="UP000325755"/>
    </source>
</evidence>
<keyword evidence="2" id="KW-1185">Reference proteome</keyword>
<organism evidence="1 2">
    <name type="scientific">Candidatus Methylospira mobilis</name>
    <dbReference type="NCBI Taxonomy" id="1808979"/>
    <lineage>
        <taxon>Bacteria</taxon>
        <taxon>Pseudomonadati</taxon>
        <taxon>Pseudomonadota</taxon>
        <taxon>Gammaproteobacteria</taxon>
        <taxon>Methylococcales</taxon>
        <taxon>Methylococcaceae</taxon>
        <taxon>Candidatus Methylospira</taxon>
    </lineage>
</organism>
<gene>
    <name evidence="1" type="ORF">F6R98_06615</name>
</gene>
<dbReference type="KEGG" id="mmob:F6R98_06615"/>
<dbReference type="RefSeq" id="WP_153248317.1">
    <property type="nucleotide sequence ID" value="NZ_CP044205.1"/>
</dbReference>
<dbReference type="EMBL" id="CP044205">
    <property type="protein sequence ID" value="QFY42338.1"/>
    <property type="molecule type" value="Genomic_DNA"/>
</dbReference>
<evidence type="ECO:0000313" key="1">
    <source>
        <dbReference type="EMBL" id="QFY42338.1"/>
    </source>
</evidence>
<accession>A0A5Q0BJK1</accession>